<dbReference type="InterPro" id="IPR000914">
    <property type="entry name" value="SBP_5_dom"/>
</dbReference>
<gene>
    <name evidence="6" type="ORF">JOE57_001199</name>
</gene>
<comment type="subcellular location">
    <subcellularLocation>
        <location evidence="1">Cell membrane</location>
        <topology evidence="1">Lipid-anchor</topology>
    </subcellularLocation>
</comment>
<comment type="similarity">
    <text evidence="2">Belongs to the bacterial solute-binding protein 5 family.</text>
</comment>
<name>A0ABS2RHT7_9ACTN</name>
<dbReference type="Gene3D" id="3.40.190.10">
    <property type="entry name" value="Periplasmic binding protein-like II"/>
    <property type="match status" value="1"/>
</dbReference>
<feature type="signal peptide" evidence="4">
    <location>
        <begin position="1"/>
        <end position="22"/>
    </location>
</feature>
<dbReference type="PANTHER" id="PTHR30290">
    <property type="entry name" value="PERIPLASMIC BINDING COMPONENT OF ABC TRANSPORTER"/>
    <property type="match status" value="1"/>
</dbReference>
<dbReference type="Proteomes" id="UP000704762">
    <property type="component" value="Unassembled WGS sequence"/>
</dbReference>
<evidence type="ECO:0000256" key="1">
    <source>
        <dbReference type="ARBA" id="ARBA00004193"/>
    </source>
</evidence>
<dbReference type="PANTHER" id="PTHR30290:SF82">
    <property type="entry name" value="ABC-TYPE DIPEPTIDE_OLIGOPEPTIDE TRANSPORT SYSTEM, PERIPLASMIC COMPONENT"/>
    <property type="match status" value="1"/>
</dbReference>
<evidence type="ECO:0000256" key="3">
    <source>
        <dbReference type="ARBA" id="ARBA00022729"/>
    </source>
</evidence>
<evidence type="ECO:0000313" key="7">
    <source>
        <dbReference type="Proteomes" id="UP000704762"/>
    </source>
</evidence>
<dbReference type="PROSITE" id="PS01040">
    <property type="entry name" value="SBP_BACTERIAL_5"/>
    <property type="match status" value="1"/>
</dbReference>
<dbReference type="Pfam" id="PF00496">
    <property type="entry name" value="SBP_bac_5"/>
    <property type="match status" value="1"/>
</dbReference>
<keyword evidence="7" id="KW-1185">Reference proteome</keyword>
<comment type="caution">
    <text evidence="6">The sequence shown here is derived from an EMBL/GenBank/DDBJ whole genome shotgun (WGS) entry which is preliminary data.</text>
</comment>
<dbReference type="CDD" id="cd08509">
    <property type="entry name" value="PBP2_TmCBP_oligosaccharides_like"/>
    <property type="match status" value="1"/>
</dbReference>
<dbReference type="Gene3D" id="3.10.105.10">
    <property type="entry name" value="Dipeptide-binding Protein, Domain 3"/>
    <property type="match status" value="1"/>
</dbReference>
<evidence type="ECO:0000256" key="4">
    <source>
        <dbReference type="SAM" id="SignalP"/>
    </source>
</evidence>
<accession>A0ABS2RHT7</accession>
<evidence type="ECO:0000259" key="5">
    <source>
        <dbReference type="Pfam" id="PF00496"/>
    </source>
</evidence>
<evidence type="ECO:0000256" key="2">
    <source>
        <dbReference type="ARBA" id="ARBA00005695"/>
    </source>
</evidence>
<dbReference type="EMBL" id="JAFBCF010000001">
    <property type="protein sequence ID" value="MBM7798278.1"/>
    <property type="molecule type" value="Genomic_DNA"/>
</dbReference>
<dbReference type="PIRSF" id="PIRSF002741">
    <property type="entry name" value="MppA"/>
    <property type="match status" value="1"/>
</dbReference>
<dbReference type="InterPro" id="IPR023765">
    <property type="entry name" value="SBP_5_CS"/>
</dbReference>
<sequence>MKKRLTGALSLLMFGVLAFALAACGSGGSGNGGGGSGKANTTLTIANTSGSQWTCGFNPFNPAVQGVTVGFVYEPLVYINTLKNAAETPMLAESYKWGSGKKSLTFTVRDGVKWSDGKPFTAADVAFTFNLLKKSPGLDINALWKQILTKVTAKGNTVTFEFKSAAGPYFYYLADQVSIVPEHIWSTGDPAKDPVQFQDAAPVGTGPYTVDPCKPANITYKANPNYWQSGLPKVKTVNYPAYTDNSPANLDLATGKAQWGGQFIPSIDKYYVSKDKENNHYWFPPSSNVALVFNLKHPVTGKLAIRQAFAYAIDRAAVSKIGEGGYQPPANQTGIVLPTFKDWYNKAAADKANYVPNADKAKQLLASEGYSPSKPLNLDVITVSGFTDWDASLQEIKQQLEPLGIKMTIKDLAGQTYNTKIYKGDFDLAYSSGTGGPSPYYELRNLLYSGNTAPLGSNATSNYSRYTDPKTDALFDQFGAADEAQQKEIINKLQQVMLDQVPLIPTTESVSWYQYSTKDFKGWPTEQDPYAMPAPYNLPDLEQVLLRLEPK</sequence>
<feature type="chain" id="PRO_5047486684" evidence="4">
    <location>
        <begin position="23"/>
        <end position="551"/>
    </location>
</feature>
<evidence type="ECO:0000313" key="6">
    <source>
        <dbReference type="EMBL" id="MBM7798278.1"/>
    </source>
</evidence>
<keyword evidence="3 4" id="KW-0732">Signal</keyword>
<dbReference type="PROSITE" id="PS51257">
    <property type="entry name" value="PROKAR_LIPOPROTEIN"/>
    <property type="match status" value="1"/>
</dbReference>
<dbReference type="InterPro" id="IPR039424">
    <property type="entry name" value="SBP_5"/>
</dbReference>
<dbReference type="SUPFAM" id="SSF53850">
    <property type="entry name" value="Periplasmic binding protein-like II"/>
    <property type="match status" value="1"/>
</dbReference>
<dbReference type="Gene3D" id="3.90.76.10">
    <property type="entry name" value="Dipeptide-binding Protein, Domain 1"/>
    <property type="match status" value="1"/>
</dbReference>
<protein>
    <submittedName>
        <fullName evidence="6">Peptide/nickel transport system substrate-binding protein</fullName>
    </submittedName>
</protein>
<feature type="domain" description="Solute-binding protein family 5" evidence="5">
    <location>
        <begin position="88"/>
        <end position="451"/>
    </location>
</feature>
<dbReference type="InterPro" id="IPR030678">
    <property type="entry name" value="Peptide/Ni-bd"/>
</dbReference>
<organism evidence="6 7">
    <name type="scientific">Microlunatus panaciterrae</name>
    <dbReference type="NCBI Taxonomy" id="400768"/>
    <lineage>
        <taxon>Bacteria</taxon>
        <taxon>Bacillati</taxon>
        <taxon>Actinomycetota</taxon>
        <taxon>Actinomycetes</taxon>
        <taxon>Propionibacteriales</taxon>
        <taxon>Propionibacteriaceae</taxon>
        <taxon>Microlunatus</taxon>
    </lineage>
</organism>
<proteinExistence type="inferred from homology"/>
<dbReference type="RefSeq" id="WP_204916842.1">
    <property type="nucleotide sequence ID" value="NZ_BAAAQP010000011.1"/>
</dbReference>
<reference evidence="6 7" key="1">
    <citation type="submission" date="2021-01" db="EMBL/GenBank/DDBJ databases">
        <title>Sequencing the genomes of 1000 actinobacteria strains.</title>
        <authorList>
            <person name="Klenk H.-P."/>
        </authorList>
    </citation>
    <scope>NUCLEOTIDE SEQUENCE [LARGE SCALE GENOMIC DNA]</scope>
    <source>
        <strain evidence="6 7">DSM 18662</strain>
    </source>
</reference>